<reference evidence="1" key="1">
    <citation type="submission" date="2020-03" db="EMBL/GenBank/DDBJ databases">
        <title>Genome differentiation and subclade ecological adaptation of Prochlorococcus HLII clade in the global ocean.</title>
        <authorList>
            <person name="Yan W."/>
            <person name="Fen X."/>
            <person name="Zhang W."/>
        </authorList>
    </citation>
    <scope>NUCLEOTIDE SEQUENCE</scope>
    <source>
        <strain evidence="1">XMU1401</strain>
    </source>
</reference>
<dbReference type="Proteomes" id="UP000666562">
    <property type="component" value="Unassembled WGS sequence"/>
</dbReference>
<dbReference type="AlphaFoldDB" id="A0A8I1X0A5"/>
<evidence type="ECO:0000313" key="2">
    <source>
        <dbReference type="Proteomes" id="UP000666562"/>
    </source>
</evidence>
<proteinExistence type="predicted"/>
<organism evidence="1 2">
    <name type="scientific">Prochlorococcus marinus str. XMU1401</name>
    <dbReference type="NCBI Taxonomy" id="2052594"/>
    <lineage>
        <taxon>Bacteria</taxon>
        <taxon>Bacillati</taxon>
        <taxon>Cyanobacteriota</taxon>
        <taxon>Cyanophyceae</taxon>
        <taxon>Synechococcales</taxon>
        <taxon>Prochlorococcaceae</taxon>
        <taxon>Prochlorococcus</taxon>
    </lineage>
</organism>
<name>A0A8I1X0A5_PROMR</name>
<evidence type="ECO:0000313" key="1">
    <source>
        <dbReference type="EMBL" id="MBO8221919.1"/>
    </source>
</evidence>
<accession>A0A8I1X0A5</accession>
<dbReference type="EMBL" id="JAAORC010000001">
    <property type="protein sequence ID" value="MBO8221919.1"/>
    <property type="molecule type" value="Genomic_DNA"/>
</dbReference>
<comment type="caution">
    <text evidence="1">The sequence shown here is derived from an EMBL/GenBank/DDBJ whole genome shotgun (WGS) entry which is preliminary data.</text>
</comment>
<gene>
    <name evidence="1" type="ORF">HA142_00150</name>
</gene>
<protein>
    <submittedName>
        <fullName evidence="1">Transcription factor TFIID</fullName>
    </submittedName>
</protein>
<sequence length="76" mass="8957">MMKTAFELDVKSKTFCISKSHPLPVEKEFSLVNFKFYQNLFVLFISFSTILIIPESPKELENICETYNSREICNVW</sequence>